<reference evidence="3 4" key="1">
    <citation type="journal article" date="2012" name="J. Bacteriol.">
        <title>Genome Sequence of Pectin-Degrading Alishewanella agri, Isolated from Landfill Soil.</title>
        <authorList>
            <person name="Kim J."/>
            <person name="Jung J."/>
            <person name="Sung J.S."/>
            <person name="Chun J."/>
            <person name="Park W."/>
        </authorList>
    </citation>
    <scope>NUCLEOTIDE SEQUENCE [LARGE SCALE GENOMIC DNA]</scope>
    <source>
        <strain evidence="3 4">BL06</strain>
    </source>
</reference>
<organism evidence="3 4">
    <name type="scientific">Alishewanella agri BL06</name>
    <dbReference type="NCBI Taxonomy" id="1195246"/>
    <lineage>
        <taxon>Bacteria</taxon>
        <taxon>Pseudomonadati</taxon>
        <taxon>Pseudomonadota</taxon>
        <taxon>Gammaproteobacteria</taxon>
        <taxon>Alteromonadales</taxon>
        <taxon>Alteromonadaceae</taxon>
        <taxon>Alishewanella</taxon>
    </lineage>
</organism>
<dbReference type="Pfam" id="PF03886">
    <property type="entry name" value="ABC_trans_aux"/>
    <property type="match status" value="1"/>
</dbReference>
<sequence length="183" mass="20261">MKALIISLSLLTLVACSSKPTAVYYYQLAVPATPTADTASLPALYVAPIRVAAYLNGTGLVMQQSEVEYVITRQHLWADALEQQLQRQLQQHLLQALPAQPLRSVQAQAQRQLWLEIDRFHADPSGQAILSGRYRLAQQQTEINQPFSYQVALEADGYPAMVSALSRAWQQLLADITTRLSAG</sequence>
<feature type="signal peptide" evidence="1">
    <location>
        <begin position="1"/>
        <end position="22"/>
    </location>
</feature>
<dbReference type="SUPFAM" id="SSF159594">
    <property type="entry name" value="XCC0632-like"/>
    <property type="match status" value="1"/>
</dbReference>
<comment type="caution">
    <text evidence="3">The sequence shown here is derived from an EMBL/GenBank/DDBJ whole genome shotgun (WGS) entry which is preliminary data.</text>
</comment>
<feature type="chain" id="PRO_5003714798" evidence="1">
    <location>
        <begin position="23"/>
        <end position="183"/>
    </location>
</feature>
<dbReference type="InterPro" id="IPR005586">
    <property type="entry name" value="ABC_trans_aux"/>
</dbReference>
<accession>I8U7K3</accession>
<evidence type="ECO:0000256" key="1">
    <source>
        <dbReference type="SAM" id="SignalP"/>
    </source>
</evidence>
<protein>
    <submittedName>
        <fullName evidence="3">Lipoprotein</fullName>
    </submittedName>
</protein>
<keyword evidence="3" id="KW-0449">Lipoprotein</keyword>
<dbReference type="AlphaFoldDB" id="I8U7K3"/>
<feature type="domain" description="ABC-type transport auxiliary lipoprotein component" evidence="2">
    <location>
        <begin position="26"/>
        <end position="176"/>
    </location>
</feature>
<keyword evidence="4" id="KW-1185">Reference proteome</keyword>
<evidence type="ECO:0000259" key="2">
    <source>
        <dbReference type="Pfam" id="PF03886"/>
    </source>
</evidence>
<name>I8U7K3_9ALTE</name>
<keyword evidence="1" id="KW-0732">Signal</keyword>
<dbReference type="STRING" id="1195246.AGRI_07280"/>
<proteinExistence type="predicted"/>
<evidence type="ECO:0000313" key="4">
    <source>
        <dbReference type="Proteomes" id="UP000035062"/>
    </source>
</evidence>
<dbReference type="RefSeq" id="WP_008984340.1">
    <property type="nucleotide sequence ID" value="NZ_AKKU01000012.1"/>
</dbReference>
<evidence type="ECO:0000313" key="3">
    <source>
        <dbReference type="EMBL" id="EIW89271.1"/>
    </source>
</evidence>
<dbReference type="EMBL" id="AKKU01000012">
    <property type="protein sequence ID" value="EIW89271.1"/>
    <property type="molecule type" value="Genomic_DNA"/>
</dbReference>
<dbReference type="Gene3D" id="3.40.50.10610">
    <property type="entry name" value="ABC-type transport auxiliary lipoprotein component"/>
    <property type="match status" value="1"/>
</dbReference>
<gene>
    <name evidence="3" type="ORF">AGRI_07280</name>
</gene>
<dbReference type="Proteomes" id="UP000035062">
    <property type="component" value="Unassembled WGS sequence"/>
</dbReference>
<dbReference type="eggNOG" id="COG3009">
    <property type="taxonomic scope" value="Bacteria"/>
</dbReference>
<dbReference type="PROSITE" id="PS51257">
    <property type="entry name" value="PROKAR_LIPOPROTEIN"/>
    <property type="match status" value="1"/>
</dbReference>
<dbReference type="PATRIC" id="fig|1195246.3.peg.1430"/>